<accession>A0A6P9CG11</accession>
<evidence type="ECO:0000256" key="1">
    <source>
        <dbReference type="SAM" id="SignalP"/>
    </source>
</evidence>
<sequence>MACWNHFWVAVIAFWTILCSNHAFPDGAPESACENMLPVHIGVQAQMVPSPYEVSVSTPSFQNRQLVNVQILGAAYRGLLLEARSFHSAAALGFWQTPPNNTRLLQCSGNPQGAITHSNTNLKMNQIYSWLPPPLHCPSVVYFVATVAQSHDIYWTKVKSKVIWRSPQATCGVGTSGRQFSSAVGIAWLVLMILLI</sequence>
<keyword evidence="1" id="KW-0732">Signal</keyword>
<evidence type="ECO:0000259" key="2">
    <source>
        <dbReference type="PROSITE" id="PS51019"/>
    </source>
</evidence>
<dbReference type="KEGG" id="pgut:117670617"/>
<dbReference type="InterPro" id="IPR002861">
    <property type="entry name" value="Reeler_dom"/>
</dbReference>
<dbReference type="PROSITE" id="PS51019">
    <property type="entry name" value="REELIN"/>
    <property type="match status" value="1"/>
</dbReference>
<evidence type="ECO:0000313" key="3">
    <source>
        <dbReference type="Proteomes" id="UP001652622"/>
    </source>
</evidence>
<dbReference type="InterPro" id="IPR042307">
    <property type="entry name" value="Reeler_sf"/>
</dbReference>
<organism evidence="3 4">
    <name type="scientific">Pantherophis guttatus</name>
    <name type="common">Corn snake</name>
    <name type="synonym">Elaphe guttata</name>
    <dbReference type="NCBI Taxonomy" id="94885"/>
    <lineage>
        <taxon>Eukaryota</taxon>
        <taxon>Metazoa</taxon>
        <taxon>Chordata</taxon>
        <taxon>Craniata</taxon>
        <taxon>Vertebrata</taxon>
        <taxon>Euteleostomi</taxon>
        <taxon>Lepidosauria</taxon>
        <taxon>Squamata</taxon>
        <taxon>Bifurcata</taxon>
        <taxon>Unidentata</taxon>
        <taxon>Episquamata</taxon>
        <taxon>Toxicofera</taxon>
        <taxon>Serpentes</taxon>
        <taxon>Colubroidea</taxon>
        <taxon>Colubridae</taxon>
        <taxon>Colubrinae</taxon>
        <taxon>Pantherophis</taxon>
    </lineage>
</organism>
<dbReference type="OMA" id="WINVRSN"/>
<dbReference type="GeneID" id="117670617"/>
<feature type="domain" description="Reelin" evidence="2">
    <location>
        <begin position="18"/>
        <end position="178"/>
    </location>
</feature>
<dbReference type="Pfam" id="PF02014">
    <property type="entry name" value="Reeler"/>
    <property type="match status" value="1"/>
</dbReference>
<dbReference type="CDD" id="cd08544">
    <property type="entry name" value="Reeler"/>
    <property type="match status" value="1"/>
</dbReference>
<protein>
    <submittedName>
        <fullName evidence="4">Defense protein 3</fullName>
    </submittedName>
</protein>
<name>A0A6P9CG11_PANGU</name>
<dbReference type="RefSeq" id="XP_034281809.1">
    <property type="nucleotide sequence ID" value="XM_034425918.1"/>
</dbReference>
<dbReference type="Gene3D" id="2.60.40.4060">
    <property type="entry name" value="Reeler domain"/>
    <property type="match status" value="1"/>
</dbReference>
<dbReference type="PANTHER" id="PTHR45828:SF32">
    <property type="entry name" value="SI:DKEY-251I10.2"/>
    <property type="match status" value="1"/>
</dbReference>
<dbReference type="InterPro" id="IPR051237">
    <property type="entry name" value="Ferric-chelate_Red/DefProt"/>
</dbReference>
<proteinExistence type="predicted"/>
<dbReference type="PANTHER" id="PTHR45828">
    <property type="entry name" value="CYTOCHROME B561/FERRIC REDUCTASE TRANSMEMBRANE"/>
    <property type="match status" value="1"/>
</dbReference>
<feature type="signal peptide" evidence="1">
    <location>
        <begin position="1"/>
        <end position="23"/>
    </location>
</feature>
<evidence type="ECO:0000313" key="4">
    <source>
        <dbReference type="RefSeq" id="XP_034281809.1"/>
    </source>
</evidence>
<feature type="chain" id="PRO_5027938621" evidence="1">
    <location>
        <begin position="24"/>
        <end position="196"/>
    </location>
</feature>
<dbReference type="Proteomes" id="UP001652622">
    <property type="component" value="Unplaced"/>
</dbReference>
<reference evidence="4" key="1">
    <citation type="submission" date="2025-08" db="UniProtKB">
        <authorList>
            <consortium name="RefSeq"/>
        </authorList>
    </citation>
    <scope>IDENTIFICATION</scope>
    <source>
        <tissue evidence="4">Blood</tissue>
    </source>
</reference>
<dbReference type="InParanoid" id="A0A6P9CG11"/>
<dbReference type="GO" id="GO:0016020">
    <property type="term" value="C:membrane"/>
    <property type="evidence" value="ECO:0007669"/>
    <property type="project" value="TreeGrafter"/>
</dbReference>
<dbReference type="AlphaFoldDB" id="A0A6P9CG11"/>
<keyword evidence="3" id="KW-1185">Reference proteome</keyword>
<gene>
    <name evidence="4" type="primary">LOC117670617</name>
</gene>